<accession>A0A9D1APD0</accession>
<dbReference type="Gene3D" id="3.30.160.60">
    <property type="entry name" value="Classic Zinc Finger"/>
    <property type="match status" value="1"/>
</dbReference>
<keyword evidence="4" id="KW-0238">DNA-binding</keyword>
<dbReference type="EMBL" id="DVGZ01000127">
    <property type="protein sequence ID" value="HIR48297.1"/>
    <property type="molecule type" value="Genomic_DNA"/>
</dbReference>
<keyword evidence="3" id="KW-0229">DNA integration</keyword>
<dbReference type="PANTHER" id="PTHR30629">
    <property type="entry name" value="PROPHAGE INTEGRASE"/>
    <property type="match status" value="1"/>
</dbReference>
<evidence type="ECO:0000256" key="2">
    <source>
        <dbReference type="ARBA" id="ARBA00008857"/>
    </source>
</evidence>
<dbReference type="PROSITE" id="PS51898">
    <property type="entry name" value="TYR_RECOMBINASE"/>
    <property type="match status" value="1"/>
</dbReference>
<dbReference type="GO" id="GO:0015074">
    <property type="term" value="P:DNA integration"/>
    <property type="evidence" value="ECO:0007669"/>
    <property type="project" value="UniProtKB-KW"/>
</dbReference>
<evidence type="ECO:0000256" key="1">
    <source>
        <dbReference type="ARBA" id="ARBA00003283"/>
    </source>
</evidence>
<dbReference type="GO" id="GO:0006310">
    <property type="term" value="P:DNA recombination"/>
    <property type="evidence" value="ECO:0007669"/>
    <property type="project" value="UniProtKB-KW"/>
</dbReference>
<comment type="similarity">
    <text evidence="2">Belongs to the 'phage' integrase family.</text>
</comment>
<dbReference type="InterPro" id="IPR013762">
    <property type="entry name" value="Integrase-like_cat_sf"/>
</dbReference>
<evidence type="ECO:0000256" key="3">
    <source>
        <dbReference type="ARBA" id="ARBA00022908"/>
    </source>
</evidence>
<dbReference type="InterPro" id="IPR002104">
    <property type="entry name" value="Integrase_catalytic"/>
</dbReference>
<gene>
    <name evidence="7" type="ORF">IAB89_11710</name>
</gene>
<reference evidence="7" key="1">
    <citation type="submission" date="2020-10" db="EMBL/GenBank/DDBJ databases">
        <authorList>
            <person name="Gilroy R."/>
        </authorList>
    </citation>
    <scope>NUCLEOTIDE SEQUENCE</scope>
    <source>
        <strain evidence="7">ChiSxjej1B13-7958</strain>
    </source>
</reference>
<sequence>MGKNLKGKDCGKGIYQRKDGLYSARFVDRAGKRHEKYFQTLPEARKWIEDAKYADKHDDVFVATDTTVDEWFNFWIENIVGDLAPNTLRNYRERYVRNIQPVIGKMLIANVKPMHCKKVFIQMDADYAGSTIRQAYITMGTMFKAAKMNDLIAKHPMDGVRFSKPVRAVDDIHYLTREEQRLFLETARRSHNYNQYALILETGLRTGEMIGLTWDAIDFERRTLTVNKTLEFRHAQKVWRAGPPKTQQSYRTIPLTDKAYDILKEVWDSRSGRKESPLLSQTLEYMDRRTGVTSRLVMRDLVFINWRTG</sequence>
<dbReference type="Gene3D" id="1.10.150.130">
    <property type="match status" value="1"/>
</dbReference>
<dbReference type="Pfam" id="PF14659">
    <property type="entry name" value="Phage_int_SAM_3"/>
    <property type="match status" value="1"/>
</dbReference>
<feature type="non-terminal residue" evidence="7">
    <location>
        <position position="309"/>
    </location>
</feature>
<dbReference type="SUPFAM" id="SSF56349">
    <property type="entry name" value="DNA breaking-rejoining enzymes"/>
    <property type="match status" value="1"/>
</dbReference>
<dbReference type="InterPro" id="IPR050808">
    <property type="entry name" value="Phage_Integrase"/>
</dbReference>
<evidence type="ECO:0000256" key="4">
    <source>
        <dbReference type="ARBA" id="ARBA00023125"/>
    </source>
</evidence>
<dbReference type="CDD" id="cd01189">
    <property type="entry name" value="INT_ICEBs1_C_like"/>
    <property type="match status" value="1"/>
</dbReference>
<dbReference type="InterPro" id="IPR011010">
    <property type="entry name" value="DNA_brk_join_enz"/>
</dbReference>
<evidence type="ECO:0000313" key="7">
    <source>
        <dbReference type="EMBL" id="HIR48297.1"/>
    </source>
</evidence>
<comment type="caution">
    <text evidence="7">The sequence shown here is derived from an EMBL/GenBank/DDBJ whole genome shotgun (WGS) entry which is preliminary data.</text>
</comment>
<dbReference type="PANTHER" id="PTHR30629:SF2">
    <property type="entry name" value="PROPHAGE INTEGRASE INTS-RELATED"/>
    <property type="match status" value="1"/>
</dbReference>
<dbReference type="AlphaFoldDB" id="A0A9D1APD0"/>
<comment type="function">
    <text evidence="1">Site-specific tyrosine recombinase, which acts by catalyzing the cutting and rejoining of the recombining DNA molecules.</text>
</comment>
<organism evidence="7 8">
    <name type="scientific">Candidatus Caccousia avicola</name>
    <dbReference type="NCBI Taxonomy" id="2840721"/>
    <lineage>
        <taxon>Bacteria</taxon>
        <taxon>Bacillati</taxon>
        <taxon>Bacillota</taxon>
        <taxon>Clostridia</taxon>
        <taxon>Eubacteriales</taxon>
        <taxon>Oscillospiraceae</taxon>
        <taxon>Oscillospiraceae incertae sedis</taxon>
        <taxon>Candidatus Caccousia</taxon>
    </lineage>
</organism>
<evidence type="ECO:0000259" key="6">
    <source>
        <dbReference type="PROSITE" id="PS51898"/>
    </source>
</evidence>
<evidence type="ECO:0000313" key="8">
    <source>
        <dbReference type="Proteomes" id="UP000824242"/>
    </source>
</evidence>
<name>A0A9D1APD0_9FIRM</name>
<dbReference type="Gene3D" id="1.10.443.10">
    <property type="entry name" value="Intergrase catalytic core"/>
    <property type="match status" value="1"/>
</dbReference>
<dbReference type="Pfam" id="PF00589">
    <property type="entry name" value="Phage_integrase"/>
    <property type="match status" value="1"/>
</dbReference>
<reference evidence="7" key="2">
    <citation type="journal article" date="2021" name="PeerJ">
        <title>Extensive microbial diversity within the chicken gut microbiome revealed by metagenomics and culture.</title>
        <authorList>
            <person name="Gilroy R."/>
            <person name="Ravi A."/>
            <person name="Getino M."/>
            <person name="Pursley I."/>
            <person name="Horton D.L."/>
            <person name="Alikhan N.F."/>
            <person name="Baker D."/>
            <person name="Gharbi K."/>
            <person name="Hall N."/>
            <person name="Watson M."/>
            <person name="Adriaenssens E.M."/>
            <person name="Foster-Nyarko E."/>
            <person name="Jarju S."/>
            <person name="Secka A."/>
            <person name="Antonio M."/>
            <person name="Oren A."/>
            <person name="Chaudhuri R.R."/>
            <person name="La Ragione R."/>
            <person name="Hildebrand F."/>
            <person name="Pallen M.J."/>
        </authorList>
    </citation>
    <scope>NUCLEOTIDE SEQUENCE</scope>
    <source>
        <strain evidence="7">ChiSxjej1B13-7958</strain>
    </source>
</reference>
<evidence type="ECO:0000256" key="5">
    <source>
        <dbReference type="ARBA" id="ARBA00023172"/>
    </source>
</evidence>
<feature type="domain" description="Tyr recombinase" evidence="6">
    <location>
        <begin position="170"/>
        <end position="309"/>
    </location>
</feature>
<dbReference type="InterPro" id="IPR004107">
    <property type="entry name" value="Integrase_SAM-like_N"/>
</dbReference>
<keyword evidence="5" id="KW-0233">DNA recombination</keyword>
<dbReference type="InterPro" id="IPR010998">
    <property type="entry name" value="Integrase_recombinase_N"/>
</dbReference>
<protein>
    <submittedName>
        <fullName evidence="7">Tyrosine-type recombinase/integrase</fullName>
    </submittedName>
</protein>
<dbReference type="Proteomes" id="UP000824242">
    <property type="component" value="Unassembled WGS sequence"/>
</dbReference>
<proteinExistence type="inferred from homology"/>
<dbReference type="GO" id="GO:0003677">
    <property type="term" value="F:DNA binding"/>
    <property type="evidence" value="ECO:0007669"/>
    <property type="project" value="UniProtKB-KW"/>
</dbReference>